<dbReference type="EMBL" id="JAPDDS010000001">
    <property type="protein sequence ID" value="MCW1883106.1"/>
    <property type="molecule type" value="Genomic_DNA"/>
</dbReference>
<organism evidence="1 2">
    <name type="scientific">Luteolibacter flavescens</name>
    <dbReference type="NCBI Taxonomy" id="1859460"/>
    <lineage>
        <taxon>Bacteria</taxon>
        <taxon>Pseudomonadati</taxon>
        <taxon>Verrucomicrobiota</taxon>
        <taxon>Verrucomicrobiia</taxon>
        <taxon>Verrucomicrobiales</taxon>
        <taxon>Verrucomicrobiaceae</taxon>
        <taxon>Luteolibacter</taxon>
    </lineage>
</organism>
<keyword evidence="2" id="KW-1185">Reference proteome</keyword>
<gene>
    <name evidence="1" type="ORF">OKA04_00090</name>
</gene>
<evidence type="ECO:0000313" key="1">
    <source>
        <dbReference type="EMBL" id="MCW1883106.1"/>
    </source>
</evidence>
<reference evidence="1 2" key="1">
    <citation type="submission" date="2022-10" db="EMBL/GenBank/DDBJ databases">
        <title>Luteolibacter flavescens strain MCCC 1K03193, whole genome shotgun sequencing project.</title>
        <authorList>
            <person name="Zhao G."/>
            <person name="Shen L."/>
        </authorList>
    </citation>
    <scope>NUCLEOTIDE SEQUENCE [LARGE SCALE GENOMIC DNA]</scope>
    <source>
        <strain evidence="1 2">MCCC 1K03193</strain>
    </source>
</reference>
<comment type="caution">
    <text evidence="1">The sequence shown here is derived from an EMBL/GenBank/DDBJ whole genome shotgun (WGS) entry which is preliminary data.</text>
</comment>
<accession>A0ABT3FHR5</accession>
<proteinExistence type="predicted"/>
<protein>
    <submittedName>
        <fullName evidence="1">Uncharacterized protein</fullName>
    </submittedName>
</protein>
<dbReference type="Proteomes" id="UP001207930">
    <property type="component" value="Unassembled WGS sequence"/>
</dbReference>
<dbReference type="RefSeq" id="WP_264499070.1">
    <property type="nucleotide sequence ID" value="NZ_JAPDDS010000001.1"/>
</dbReference>
<sequence>MPHDDGVFEFQKKLEHSPVGIAEFAQDVISAFRIKEQERVRKLKKPITTPRGIPLEVVMEDMRKRAGTISHASTQLHHFDTKYEHQNTKRLDAFVMHAEPVYSSLAVASKHHESYCWKVALLNAFRVLDLMGESNVEFPFDWIHLDVRPSDSNFAGLLSSASFQMGFYYAKAQAMRNATVMLLGRQMSNGRKGHQTPMGQIIHGACEEILIRGESLIQKNISRRVMQILEEQGKGSTQNARYEIWVGDQVEVVNSKKLGKFIRDFRDKLL</sequence>
<evidence type="ECO:0000313" key="2">
    <source>
        <dbReference type="Proteomes" id="UP001207930"/>
    </source>
</evidence>
<name>A0ABT3FHR5_9BACT</name>